<dbReference type="RefSeq" id="WP_334480527.1">
    <property type="nucleotide sequence ID" value="NZ_JAZHRV010000001.1"/>
</dbReference>
<reference evidence="1 2" key="1">
    <citation type="submission" date="2024-02" db="EMBL/GenBank/DDBJ databases">
        <title>Adaptive strategies in a cosmopolitan and abundant soil bacterium.</title>
        <authorList>
            <person name="Carini P."/>
        </authorList>
    </citation>
    <scope>NUCLEOTIDE SEQUENCE [LARGE SCALE GENOMIC DNA]</scope>
    <source>
        <strain evidence="1 2">AZCC 1608</strain>
    </source>
</reference>
<gene>
    <name evidence="1" type="ORF">V1286_002968</name>
</gene>
<proteinExistence type="predicted"/>
<dbReference type="Proteomes" id="UP001364224">
    <property type="component" value="Unassembled WGS sequence"/>
</dbReference>
<comment type="caution">
    <text evidence="1">The sequence shown here is derived from an EMBL/GenBank/DDBJ whole genome shotgun (WGS) entry which is preliminary data.</text>
</comment>
<evidence type="ECO:0000313" key="2">
    <source>
        <dbReference type="Proteomes" id="UP001364224"/>
    </source>
</evidence>
<evidence type="ECO:0008006" key="3">
    <source>
        <dbReference type="Google" id="ProtNLM"/>
    </source>
</evidence>
<name>A0ABU8BA71_9BRAD</name>
<protein>
    <recommendedName>
        <fullName evidence="3">Addiction module antitoxin RelB</fullName>
    </recommendedName>
</protein>
<keyword evidence="2" id="KW-1185">Reference proteome</keyword>
<accession>A0ABU8BA71</accession>
<sequence length="75" mass="8299">MTKLLEHAVDSVRGLPPEVQDELARLLLQVAGEEQPVILLTSEERADLAEADAEIARGEFATDELMRSILTKRTV</sequence>
<evidence type="ECO:0000313" key="1">
    <source>
        <dbReference type="EMBL" id="MEH2555439.1"/>
    </source>
</evidence>
<organism evidence="1 2">
    <name type="scientific">Bradyrhizobium algeriense</name>
    <dbReference type="NCBI Taxonomy" id="634784"/>
    <lineage>
        <taxon>Bacteria</taxon>
        <taxon>Pseudomonadati</taxon>
        <taxon>Pseudomonadota</taxon>
        <taxon>Alphaproteobacteria</taxon>
        <taxon>Hyphomicrobiales</taxon>
        <taxon>Nitrobacteraceae</taxon>
        <taxon>Bradyrhizobium</taxon>
    </lineage>
</organism>
<dbReference type="EMBL" id="JAZHRV010000001">
    <property type="protein sequence ID" value="MEH2555439.1"/>
    <property type="molecule type" value="Genomic_DNA"/>
</dbReference>